<proteinExistence type="predicted"/>
<organism evidence="1">
    <name type="scientific">marine sediment metagenome</name>
    <dbReference type="NCBI Taxonomy" id="412755"/>
    <lineage>
        <taxon>unclassified sequences</taxon>
        <taxon>metagenomes</taxon>
        <taxon>ecological metagenomes</taxon>
    </lineage>
</organism>
<feature type="non-terminal residue" evidence="1">
    <location>
        <position position="154"/>
    </location>
</feature>
<dbReference type="AlphaFoldDB" id="X1RJ04"/>
<gene>
    <name evidence="1" type="ORF">S12H4_11999</name>
</gene>
<comment type="caution">
    <text evidence="1">The sequence shown here is derived from an EMBL/GenBank/DDBJ whole genome shotgun (WGS) entry which is preliminary data.</text>
</comment>
<evidence type="ECO:0000313" key="1">
    <source>
        <dbReference type="EMBL" id="GAI80603.1"/>
    </source>
</evidence>
<name>X1RJ04_9ZZZZ</name>
<accession>X1RJ04</accession>
<reference evidence="1" key="1">
    <citation type="journal article" date="2014" name="Front. Microbiol.">
        <title>High frequency of phylogenetically diverse reductive dehalogenase-homologous genes in deep subseafloor sedimentary metagenomes.</title>
        <authorList>
            <person name="Kawai M."/>
            <person name="Futagami T."/>
            <person name="Toyoda A."/>
            <person name="Takaki Y."/>
            <person name="Nishi S."/>
            <person name="Hori S."/>
            <person name="Arai W."/>
            <person name="Tsubouchi T."/>
            <person name="Morono Y."/>
            <person name="Uchiyama I."/>
            <person name="Ito T."/>
            <person name="Fujiyama A."/>
            <person name="Inagaki F."/>
            <person name="Takami H."/>
        </authorList>
    </citation>
    <scope>NUCLEOTIDE SEQUENCE</scope>
    <source>
        <strain evidence="1">Expedition CK06-06</strain>
    </source>
</reference>
<sequence>MKLRLNFKGWRFYIALTHSRQVKGVNSKLPDGKHFLMWDFDDKEEKDVREALLSIQKRFKLPRIFLLNTGLDGFYHAYCFKAHSWPDTLKILASTELLDQVFFKIGAIRGYFTLRYSPKGKRGFEPAVILPSRYKEDVNPYEVCSFVKYWTKRM</sequence>
<dbReference type="EMBL" id="BARW01005549">
    <property type="protein sequence ID" value="GAI80603.1"/>
    <property type="molecule type" value="Genomic_DNA"/>
</dbReference>
<protein>
    <submittedName>
        <fullName evidence="1">Uncharacterized protein</fullName>
    </submittedName>
</protein>